<dbReference type="AlphaFoldDB" id="A0A8J6TSF1"/>
<proteinExistence type="predicted"/>
<evidence type="ECO:0000313" key="2">
    <source>
        <dbReference type="Proteomes" id="UP000652681"/>
    </source>
</evidence>
<dbReference type="EMBL" id="JACVEL010000003">
    <property type="protein sequence ID" value="MBC9812142.1"/>
    <property type="molecule type" value="Genomic_DNA"/>
</dbReference>
<dbReference type="PROSITE" id="PS51257">
    <property type="entry name" value="PROKAR_LIPOPROTEIN"/>
    <property type="match status" value="1"/>
</dbReference>
<organism evidence="1 2">
    <name type="scientific">Taishania pollutisoli</name>
    <dbReference type="NCBI Taxonomy" id="2766479"/>
    <lineage>
        <taxon>Bacteria</taxon>
        <taxon>Pseudomonadati</taxon>
        <taxon>Bacteroidota</taxon>
        <taxon>Flavobacteriia</taxon>
        <taxon>Flavobacteriales</taxon>
        <taxon>Crocinitomicaceae</taxon>
        <taxon>Taishania</taxon>
    </lineage>
</organism>
<gene>
    <name evidence="1" type="ORF">H9Y05_06580</name>
</gene>
<protein>
    <recommendedName>
        <fullName evidence="3">Lipoprotein</fullName>
    </recommendedName>
</protein>
<comment type="caution">
    <text evidence="1">The sequence shown here is derived from an EMBL/GenBank/DDBJ whole genome shotgun (WGS) entry which is preliminary data.</text>
</comment>
<accession>A0A8J6TSF1</accession>
<evidence type="ECO:0008006" key="3">
    <source>
        <dbReference type="Google" id="ProtNLM"/>
    </source>
</evidence>
<sequence length="70" mass="7580">MKKVMVAACVAVLFASCKKDWTCECGGYSSDDYTSYTIKNQTKRSAKKQCEGKVSVGFVQVGGNNCGLKK</sequence>
<name>A0A8J6TSF1_9FLAO</name>
<reference evidence="1" key="1">
    <citation type="submission" date="2020-09" db="EMBL/GenBank/DDBJ databases">
        <title>Taishania pollutisoli gen. nov., sp. nov., Isolated from Tetrabromobisphenol A-Contaminated Soil.</title>
        <authorList>
            <person name="Chen Q."/>
        </authorList>
    </citation>
    <scope>NUCLEOTIDE SEQUENCE</scope>
    <source>
        <strain evidence="1">CZZ-1</strain>
    </source>
</reference>
<evidence type="ECO:0000313" key="1">
    <source>
        <dbReference type="EMBL" id="MBC9812142.1"/>
    </source>
</evidence>
<dbReference type="Proteomes" id="UP000652681">
    <property type="component" value="Unassembled WGS sequence"/>
</dbReference>
<keyword evidence="2" id="KW-1185">Reference proteome</keyword>
<dbReference type="RefSeq" id="WP_163490107.1">
    <property type="nucleotide sequence ID" value="NZ_JACVEL010000003.1"/>
</dbReference>